<evidence type="ECO:0000256" key="3">
    <source>
        <dbReference type="ARBA" id="ARBA00022692"/>
    </source>
</evidence>
<name>A0A840NXB5_9ACTN</name>
<dbReference type="AlphaFoldDB" id="A0A840NXB5"/>
<evidence type="ECO:0000256" key="2">
    <source>
        <dbReference type="ARBA" id="ARBA00022475"/>
    </source>
</evidence>
<dbReference type="RefSeq" id="WP_185050451.1">
    <property type="nucleotide sequence ID" value="NZ_BAABIX010000001.1"/>
</dbReference>
<protein>
    <submittedName>
        <fullName evidence="8">Uncharacterized membrane protein YbhN (UPF0104 family)</fullName>
    </submittedName>
</protein>
<evidence type="ECO:0000256" key="6">
    <source>
        <dbReference type="SAM" id="MobiDB-lite"/>
    </source>
</evidence>
<feature type="transmembrane region" description="Helical" evidence="7">
    <location>
        <begin position="180"/>
        <end position="201"/>
    </location>
</feature>
<keyword evidence="4 7" id="KW-1133">Transmembrane helix</keyword>
<sequence>MTAPPVVAHVAGPAAPPVRVLAARLWPWARTLAGLVILAVLAWRLGASAFLDGVRLVTASDVLAALGIGLVTTVCCAWRWRLVARRLRLPLRRRTALADYYQALFLNAVLPAGVLGDAHRAVRHGRDAGDLGRGVRAVVLERAGGQVVLIAAGALALLADPGLRGALAAGMAPAPGAVTVLAALGALAVLGAVAVPAVRLWRRTAAASRLRATLEDVRRGLLARDAWPGVLALSAVALAGHVTLFLVAARAAGAAAPAGRLLPLSLLALLAMALPVNVGGFGPREALSALAFGAAGLGAEQGLSVAVVYGVLAFAASLPGAAVLMLRRGAGSRRAGPSGAQHLQVPAERRDQVGEDALALGRRGE</sequence>
<dbReference type="Proteomes" id="UP000578449">
    <property type="component" value="Unassembled WGS sequence"/>
</dbReference>
<keyword evidence="5 7" id="KW-0472">Membrane</keyword>
<dbReference type="Pfam" id="PF03706">
    <property type="entry name" value="LPG_synthase_TM"/>
    <property type="match status" value="1"/>
</dbReference>
<dbReference type="InterPro" id="IPR022791">
    <property type="entry name" value="L-PG_synthase/AglD"/>
</dbReference>
<keyword evidence="9" id="KW-1185">Reference proteome</keyword>
<accession>A0A840NXB5</accession>
<comment type="caution">
    <text evidence="8">The sequence shown here is derived from an EMBL/GenBank/DDBJ whole genome shotgun (WGS) entry which is preliminary data.</text>
</comment>
<evidence type="ECO:0000256" key="7">
    <source>
        <dbReference type="SAM" id="Phobius"/>
    </source>
</evidence>
<feature type="transmembrane region" description="Helical" evidence="7">
    <location>
        <begin position="32"/>
        <end position="50"/>
    </location>
</feature>
<dbReference type="EMBL" id="JACHGN010000006">
    <property type="protein sequence ID" value="MBB5133494.1"/>
    <property type="molecule type" value="Genomic_DNA"/>
</dbReference>
<evidence type="ECO:0000256" key="5">
    <source>
        <dbReference type="ARBA" id="ARBA00023136"/>
    </source>
</evidence>
<keyword evidence="3 7" id="KW-0812">Transmembrane</keyword>
<feature type="transmembrane region" description="Helical" evidence="7">
    <location>
        <begin position="226"/>
        <end position="249"/>
    </location>
</feature>
<dbReference type="GO" id="GO:0005886">
    <property type="term" value="C:plasma membrane"/>
    <property type="evidence" value="ECO:0007669"/>
    <property type="project" value="UniProtKB-SubCell"/>
</dbReference>
<evidence type="ECO:0000313" key="9">
    <source>
        <dbReference type="Proteomes" id="UP000578449"/>
    </source>
</evidence>
<evidence type="ECO:0000256" key="4">
    <source>
        <dbReference type="ARBA" id="ARBA00022989"/>
    </source>
</evidence>
<evidence type="ECO:0000256" key="1">
    <source>
        <dbReference type="ARBA" id="ARBA00004651"/>
    </source>
</evidence>
<feature type="region of interest" description="Disordered" evidence="6">
    <location>
        <begin position="333"/>
        <end position="365"/>
    </location>
</feature>
<comment type="subcellular location">
    <subcellularLocation>
        <location evidence="1">Cell membrane</location>
        <topology evidence="1">Multi-pass membrane protein</topology>
    </subcellularLocation>
</comment>
<dbReference type="PANTHER" id="PTHR40277">
    <property type="entry name" value="BLL5419 PROTEIN"/>
    <property type="match status" value="1"/>
</dbReference>
<keyword evidence="2" id="KW-1003">Cell membrane</keyword>
<dbReference type="PANTHER" id="PTHR40277:SF1">
    <property type="entry name" value="BLL5419 PROTEIN"/>
    <property type="match status" value="1"/>
</dbReference>
<feature type="transmembrane region" description="Helical" evidence="7">
    <location>
        <begin position="302"/>
        <end position="326"/>
    </location>
</feature>
<evidence type="ECO:0000313" key="8">
    <source>
        <dbReference type="EMBL" id="MBB5133494.1"/>
    </source>
</evidence>
<gene>
    <name evidence="8" type="ORF">HNP84_003220</name>
</gene>
<reference evidence="8 9" key="1">
    <citation type="submission" date="2020-08" db="EMBL/GenBank/DDBJ databases">
        <title>Genomic Encyclopedia of Type Strains, Phase IV (KMG-IV): sequencing the most valuable type-strain genomes for metagenomic binning, comparative biology and taxonomic classification.</title>
        <authorList>
            <person name="Goeker M."/>
        </authorList>
    </citation>
    <scope>NUCLEOTIDE SEQUENCE [LARGE SCALE GENOMIC DNA]</scope>
    <source>
        <strain evidence="8 9">DSM 45615</strain>
    </source>
</reference>
<proteinExistence type="predicted"/>
<organism evidence="8 9">
    <name type="scientific">Thermocatellispora tengchongensis</name>
    <dbReference type="NCBI Taxonomy" id="1073253"/>
    <lineage>
        <taxon>Bacteria</taxon>
        <taxon>Bacillati</taxon>
        <taxon>Actinomycetota</taxon>
        <taxon>Actinomycetes</taxon>
        <taxon>Streptosporangiales</taxon>
        <taxon>Streptosporangiaceae</taxon>
        <taxon>Thermocatellispora</taxon>
    </lineage>
</organism>
<feature type="transmembrane region" description="Helical" evidence="7">
    <location>
        <begin position="261"/>
        <end position="282"/>
    </location>
</feature>
<feature type="transmembrane region" description="Helical" evidence="7">
    <location>
        <begin position="62"/>
        <end position="80"/>
    </location>
</feature>